<dbReference type="PANTHER" id="PTHR22779">
    <property type="entry name" value="SD17342P"/>
    <property type="match status" value="1"/>
</dbReference>
<accession>A0A8H8DHD5</accession>
<comment type="subcellular location">
    <subcellularLocation>
        <location evidence="1">Membrane</location>
        <topology evidence="1">Multi-pass membrane protein</topology>
    </subcellularLocation>
</comment>
<reference evidence="7 8" key="1">
    <citation type="journal article" name="Sci. Rep.">
        <title>Genome-scale phylogenetic analyses confirm Olpidium as the closest living zoosporic fungus to the non-flagellated, terrestrial fungi.</title>
        <authorList>
            <person name="Chang Y."/>
            <person name="Rochon D."/>
            <person name="Sekimoto S."/>
            <person name="Wang Y."/>
            <person name="Chovatia M."/>
            <person name="Sandor L."/>
            <person name="Salamov A."/>
            <person name="Grigoriev I.V."/>
            <person name="Stajich J.E."/>
            <person name="Spatafora J.W."/>
        </authorList>
    </citation>
    <scope>NUCLEOTIDE SEQUENCE [LARGE SCALE GENOMIC DNA]</scope>
    <source>
        <strain evidence="7">S191</strain>
    </source>
</reference>
<evidence type="ECO:0000256" key="5">
    <source>
        <dbReference type="ARBA" id="ARBA00023136"/>
    </source>
</evidence>
<keyword evidence="8" id="KW-1185">Reference proteome</keyword>
<keyword evidence="4 6" id="KW-1133">Transmembrane helix</keyword>
<keyword evidence="5 6" id="KW-0472">Membrane</keyword>
<comment type="caution">
    <text evidence="7">The sequence shown here is derived from an EMBL/GenBank/DDBJ whole genome shotgun (WGS) entry which is preliminary data.</text>
</comment>
<gene>
    <name evidence="7" type="ORF">BJ554DRAFT_1105</name>
</gene>
<dbReference type="GO" id="GO:0016020">
    <property type="term" value="C:membrane"/>
    <property type="evidence" value="ECO:0007669"/>
    <property type="project" value="UniProtKB-SubCell"/>
</dbReference>
<feature type="transmembrane region" description="Helical" evidence="6">
    <location>
        <begin position="82"/>
        <end position="107"/>
    </location>
</feature>
<evidence type="ECO:0000313" key="7">
    <source>
        <dbReference type="EMBL" id="KAG5458634.1"/>
    </source>
</evidence>
<evidence type="ECO:0000256" key="6">
    <source>
        <dbReference type="SAM" id="Phobius"/>
    </source>
</evidence>
<dbReference type="OrthoDB" id="2131401at2759"/>
<keyword evidence="3 6" id="KW-0812">Transmembrane</keyword>
<dbReference type="PANTHER" id="PTHR22779:SF6">
    <property type="entry name" value="SD17342P"/>
    <property type="match status" value="1"/>
</dbReference>
<evidence type="ECO:0000313" key="8">
    <source>
        <dbReference type="Proteomes" id="UP000673691"/>
    </source>
</evidence>
<protein>
    <recommendedName>
        <fullName evidence="9">Integral membrane protein</fullName>
    </recommendedName>
</protein>
<dbReference type="Proteomes" id="UP000673691">
    <property type="component" value="Unassembled WGS sequence"/>
</dbReference>
<organism evidence="7 8">
    <name type="scientific">Olpidium bornovanus</name>
    <dbReference type="NCBI Taxonomy" id="278681"/>
    <lineage>
        <taxon>Eukaryota</taxon>
        <taxon>Fungi</taxon>
        <taxon>Fungi incertae sedis</taxon>
        <taxon>Olpidiomycota</taxon>
        <taxon>Olpidiomycotina</taxon>
        <taxon>Olpidiomycetes</taxon>
        <taxon>Olpidiales</taxon>
        <taxon>Olpidiaceae</taxon>
        <taxon>Olpidium</taxon>
    </lineage>
</organism>
<dbReference type="InterPro" id="IPR019334">
    <property type="entry name" value="TMEM170A/B/YPR153W-like"/>
</dbReference>
<evidence type="ECO:0000256" key="2">
    <source>
        <dbReference type="ARBA" id="ARBA00006325"/>
    </source>
</evidence>
<feature type="transmembrane region" description="Helical" evidence="6">
    <location>
        <begin position="48"/>
        <end position="70"/>
    </location>
</feature>
<evidence type="ECO:0000256" key="4">
    <source>
        <dbReference type="ARBA" id="ARBA00022989"/>
    </source>
</evidence>
<evidence type="ECO:0000256" key="3">
    <source>
        <dbReference type="ARBA" id="ARBA00022692"/>
    </source>
</evidence>
<evidence type="ECO:0000256" key="1">
    <source>
        <dbReference type="ARBA" id="ARBA00004141"/>
    </source>
</evidence>
<sequence>MSDFVTGKVVFVPPQGYVTPSWPSLYWPFQADAAMYLYYPEDILVSTLIWTMVIFIIMYGTAGIWAFFMLRKSHALSYLVPWVFTGIGMFSGAVGGSVIGYVLGLVYNAGFFRMSTWVPFLWALIQALTMVVSSYPTIARIL</sequence>
<feature type="transmembrane region" description="Helical" evidence="6">
    <location>
        <begin position="119"/>
        <end position="138"/>
    </location>
</feature>
<dbReference type="EMBL" id="JAEFCI010008162">
    <property type="protein sequence ID" value="KAG5458634.1"/>
    <property type="molecule type" value="Genomic_DNA"/>
</dbReference>
<proteinExistence type="inferred from homology"/>
<evidence type="ECO:0008006" key="9">
    <source>
        <dbReference type="Google" id="ProtNLM"/>
    </source>
</evidence>
<dbReference type="AlphaFoldDB" id="A0A8H8DHD5"/>
<name>A0A8H8DHD5_9FUNG</name>
<comment type="similarity">
    <text evidence="2">Belongs to the TMEM170 family.</text>
</comment>
<dbReference type="Pfam" id="PF10190">
    <property type="entry name" value="Tmemb_170"/>
    <property type="match status" value="1"/>
</dbReference>